<dbReference type="OrthoDB" id="9834742at2"/>
<reference evidence="1 2" key="1">
    <citation type="submission" date="2019-07" db="EMBL/GenBank/DDBJ databases">
        <title>Genome sequencing of 100 strains of the haloalkaliphilic chemolithoautotrophic sulfur-oxidizing bacterium Thioalkalivibrio.</title>
        <authorList>
            <person name="Muyzer G."/>
        </authorList>
    </citation>
    <scope>NUCLEOTIDE SEQUENCE [LARGE SCALE GENOMIC DNA]</scope>
    <source>
        <strain evidence="1 2">ASO4-4</strain>
    </source>
</reference>
<sequence>MEVTLNLNEDLVKWYQKRSANFGLDLDDMVDFVLNAYAKKTDPKKTAAIPCRARAAAGMSEEEALRYVHFPLEKRLWHGARELAERTEMDATEFLTRVIVDFLEEQKA</sequence>
<evidence type="ECO:0000313" key="1">
    <source>
        <dbReference type="EMBL" id="TWI70287.1"/>
    </source>
</evidence>
<organism evidence="1 2">
    <name type="scientific">Desulfobotulus alkaliphilus</name>
    <dbReference type="NCBI Taxonomy" id="622671"/>
    <lineage>
        <taxon>Bacteria</taxon>
        <taxon>Pseudomonadati</taxon>
        <taxon>Thermodesulfobacteriota</taxon>
        <taxon>Desulfobacteria</taxon>
        <taxon>Desulfobacterales</taxon>
        <taxon>Desulfobacteraceae</taxon>
        <taxon>Desulfobotulus</taxon>
    </lineage>
</organism>
<dbReference type="RefSeq" id="WP_144685411.1">
    <property type="nucleotide sequence ID" value="NZ_VLLC01000018.1"/>
</dbReference>
<protein>
    <submittedName>
        <fullName evidence="1">Uncharacterized protein</fullName>
    </submittedName>
</protein>
<dbReference type="Proteomes" id="UP000318307">
    <property type="component" value="Unassembled WGS sequence"/>
</dbReference>
<gene>
    <name evidence="1" type="ORF">LZ24_02297</name>
</gene>
<evidence type="ECO:0000313" key="2">
    <source>
        <dbReference type="Proteomes" id="UP000318307"/>
    </source>
</evidence>
<accession>A0A562RMM3</accession>
<proteinExistence type="predicted"/>
<dbReference type="AlphaFoldDB" id="A0A562RMM3"/>
<name>A0A562RMM3_9BACT</name>
<keyword evidence="2" id="KW-1185">Reference proteome</keyword>
<comment type="caution">
    <text evidence="1">The sequence shown here is derived from an EMBL/GenBank/DDBJ whole genome shotgun (WGS) entry which is preliminary data.</text>
</comment>
<dbReference type="EMBL" id="VLLC01000018">
    <property type="protein sequence ID" value="TWI70287.1"/>
    <property type="molecule type" value="Genomic_DNA"/>
</dbReference>